<reference evidence="1 2" key="1">
    <citation type="submission" date="2016-06" db="EMBL/GenBank/DDBJ databases">
        <authorList>
            <person name="Kjaerup R.B."/>
            <person name="Dalgaard T.S."/>
            <person name="Juul-Madsen H.R."/>
        </authorList>
    </citation>
    <scope>NUCLEOTIDE SEQUENCE [LARGE SCALE GENOMIC DNA]</scope>
    <source>
        <strain evidence="1 2">1127319.6</strain>
    </source>
</reference>
<sequence>MPWETAPFAIVDGRAEAHTQLPQSWWPIAESDDPEERKHTALALWNVEFLELIPRFAHALYDELIDVRVVKHQWIETPSLDYILAAGNSYGVWIGENPATFGDRTPPLYESLPRPVQVYLRQVHAGFTTWDRESCGLTPPSLMKTLASHWGNPNDESVVQWYEDRYDPPAFRRLLRVTGRGPHADLLVSPDLPAGTAVTYFEPDFELKQFGESLDLFMTMPLEE</sequence>
<evidence type="ECO:0000313" key="1">
    <source>
        <dbReference type="EMBL" id="OBJ42940.1"/>
    </source>
</evidence>
<evidence type="ECO:0000313" key="2">
    <source>
        <dbReference type="Proteomes" id="UP000093898"/>
    </source>
</evidence>
<protein>
    <submittedName>
        <fullName evidence="1">Uncharacterized protein</fullName>
    </submittedName>
</protein>
<dbReference type="Proteomes" id="UP000093898">
    <property type="component" value="Unassembled WGS sequence"/>
</dbReference>
<dbReference type="EMBL" id="LZLC01000090">
    <property type="protein sequence ID" value="OBJ42940.1"/>
    <property type="molecule type" value="Genomic_DNA"/>
</dbReference>
<comment type="caution">
    <text evidence="1">The sequence shown here is derived from an EMBL/GenBank/DDBJ whole genome shotgun (WGS) entry which is preliminary data.</text>
</comment>
<name>A0A1A3H4H1_MYCMU</name>
<dbReference type="AlphaFoldDB" id="A0A1A3H4H1"/>
<proteinExistence type="predicted"/>
<gene>
    <name evidence="1" type="ORF">A5630_01410</name>
</gene>
<organism evidence="1 2">
    <name type="scientific">Mycolicibacterium mucogenicum</name>
    <name type="common">Mycobacterium mucogenicum</name>
    <dbReference type="NCBI Taxonomy" id="56689"/>
    <lineage>
        <taxon>Bacteria</taxon>
        <taxon>Bacillati</taxon>
        <taxon>Actinomycetota</taxon>
        <taxon>Actinomycetes</taxon>
        <taxon>Mycobacteriales</taxon>
        <taxon>Mycobacteriaceae</taxon>
        <taxon>Mycolicibacterium</taxon>
    </lineage>
</organism>
<accession>A0A1A3H4H1</accession>